<keyword evidence="3" id="KW-1185">Reference proteome</keyword>
<dbReference type="Proteomes" id="UP001172684">
    <property type="component" value="Unassembled WGS sequence"/>
</dbReference>
<feature type="domain" description="FAD linked oxidase N-terminal" evidence="1">
    <location>
        <begin position="1"/>
        <end position="57"/>
    </location>
</feature>
<dbReference type="Pfam" id="PF01565">
    <property type="entry name" value="FAD_binding_4"/>
    <property type="match status" value="1"/>
</dbReference>
<protein>
    <recommendedName>
        <fullName evidence="1">FAD linked oxidase N-terminal domain-containing protein</fullName>
    </recommendedName>
</protein>
<dbReference type="EMBL" id="JAPDRL010000990">
    <property type="protein sequence ID" value="KAJ9642275.1"/>
    <property type="molecule type" value="Genomic_DNA"/>
</dbReference>
<dbReference type="InterPro" id="IPR016169">
    <property type="entry name" value="FAD-bd_PCMH_sub2"/>
</dbReference>
<organism evidence="2 3">
    <name type="scientific">Coniosporium apollinis</name>
    <dbReference type="NCBI Taxonomy" id="61459"/>
    <lineage>
        <taxon>Eukaryota</taxon>
        <taxon>Fungi</taxon>
        <taxon>Dikarya</taxon>
        <taxon>Ascomycota</taxon>
        <taxon>Pezizomycotina</taxon>
        <taxon>Dothideomycetes</taxon>
        <taxon>Dothideomycetes incertae sedis</taxon>
        <taxon>Coniosporium</taxon>
    </lineage>
</organism>
<dbReference type="SUPFAM" id="SSF56176">
    <property type="entry name" value="FAD-binding/transporter-associated domain-like"/>
    <property type="match status" value="1"/>
</dbReference>
<name>A0ABQ9NFY3_9PEZI</name>
<dbReference type="Gene3D" id="3.30.465.10">
    <property type="match status" value="1"/>
</dbReference>
<evidence type="ECO:0000259" key="1">
    <source>
        <dbReference type="Pfam" id="PF01565"/>
    </source>
</evidence>
<dbReference type="InterPro" id="IPR036318">
    <property type="entry name" value="FAD-bd_PCMH-like_sf"/>
</dbReference>
<feature type="non-terminal residue" evidence="2">
    <location>
        <position position="57"/>
    </location>
</feature>
<evidence type="ECO:0000313" key="2">
    <source>
        <dbReference type="EMBL" id="KAJ9642275.1"/>
    </source>
</evidence>
<comment type="caution">
    <text evidence="2">The sequence shown here is derived from an EMBL/GenBank/DDBJ whole genome shotgun (WGS) entry which is preliminary data.</text>
</comment>
<evidence type="ECO:0000313" key="3">
    <source>
        <dbReference type="Proteomes" id="UP001172684"/>
    </source>
</evidence>
<proteinExistence type="predicted"/>
<sequence>MTAVRRVDALDNSITLEAGCTVLAAQQAASEAGRLFALSLASEGSATVGGVVSTNAG</sequence>
<gene>
    <name evidence="2" type="ORF">H2201_009347</name>
</gene>
<dbReference type="InterPro" id="IPR006094">
    <property type="entry name" value="Oxid_FAD_bind_N"/>
</dbReference>
<accession>A0ABQ9NFY3</accession>
<reference evidence="2" key="1">
    <citation type="submission" date="2022-10" db="EMBL/GenBank/DDBJ databases">
        <title>Culturing micro-colonial fungi from biological soil crusts in the Mojave desert and describing Neophaeococcomyces mojavensis, and introducing the new genera and species Taxawa tesnikishii.</title>
        <authorList>
            <person name="Kurbessoian T."/>
            <person name="Stajich J.E."/>
        </authorList>
    </citation>
    <scope>NUCLEOTIDE SEQUENCE</scope>
    <source>
        <strain evidence="2">TK_1</strain>
    </source>
</reference>